<feature type="non-terminal residue" evidence="1">
    <location>
        <position position="1"/>
    </location>
</feature>
<dbReference type="InterPro" id="IPR036085">
    <property type="entry name" value="PAZ_dom_sf"/>
</dbReference>
<dbReference type="AlphaFoldDB" id="X0SZD7"/>
<gene>
    <name evidence="1" type="ORF">S01H1_28778</name>
</gene>
<proteinExistence type="predicted"/>
<comment type="caution">
    <text evidence="1">The sequence shown here is derived from an EMBL/GenBank/DDBJ whole genome shotgun (WGS) entry which is preliminary data.</text>
</comment>
<dbReference type="SUPFAM" id="SSF101690">
    <property type="entry name" value="PAZ domain"/>
    <property type="match status" value="1"/>
</dbReference>
<dbReference type="EMBL" id="BARS01017609">
    <property type="protein sequence ID" value="GAF86344.1"/>
    <property type="molecule type" value="Genomic_DNA"/>
</dbReference>
<organism evidence="1">
    <name type="scientific">marine sediment metagenome</name>
    <dbReference type="NCBI Taxonomy" id="412755"/>
    <lineage>
        <taxon>unclassified sequences</taxon>
        <taxon>metagenomes</taxon>
        <taxon>ecological metagenomes</taxon>
    </lineage>
</organism>
<accession>X0SZD7</accession>
<sequence>AITMLFYTKKNYKIFSLWLKTPSIPNKTYVGRNPKWYNNLNIDTKYKNLVRSIHAENWHNVIFYLKYYPADETYEVIRSYFQSVYNYKLKQKNLADIPYNDKQHIVFTLIFYLLIDENEIQKKAIFRSYDHDIYEVGIKESCLPVQPVYKTLPEKLKYPIKNSIGCFPLARYNLKNITLKELYWYHWEYCCYNCPLWRERFDKYKITIDHDNKAIRFEDDDEYEEFSEQYYYENDEQSKKVQEKNIGDIPKISLQTWIESIN</sequence>
<reference evidence="1" key="1">
    <citation type="journal article" date="2014" name="Front. Microbiol.">
        <title>High frequency of phylogenetically diverse reductive dehalogenase-homologous genes in deep subseafloor sedimentary metagenomes.</title>
        <authorList>
            <person name="Kawai M."/>
            <person name="Futagami T."/>
            <person name="Toyoda A."/>
            <person name="Takaki Y."/>
            <person name="Nishi S."/>
            <person name="Hori S."/>
            <person name="Arai W."/>
            <person name="Tsubouchi T."/>
            <person name="Morono Y."/>
            <person name="Uchiyama I."/>
            <person name="Ito T."/>
            <person name="Fujiyama A."/>
            <person name="Inagaki F."/>
            <person name="Takami H."/>
        </authorList>
    </citation>
    <scope>NUCLEOTIDE SEQUENCE</scope>
    <source>
        <strain evidence="1">Expedition CK06-06</strain>
    </source>
</reference>
<name>X0SZD7_9ZZZZ</name>
<protein>
    <submittedName>
        <fullName evidence="1">Uncharacterized protein</fullName>
    </submittedName>
</protein>
<evidence type="ECO:0000313" key="1">
    <source>
        <dbReference type="EMBL" id="GAF86344.1"/>
    </source>
</evidence>